<dbReference type="PANTHER" id="PTHR23512:SF3">
    <property type="entry name" value="MAJOR FACILITATOR SUPERFAMILY DOMAIN-CONTAINING PROTEIN 1"/>
    <property type="match status" value="1"/>
</dbReference>
<evidence type="ECO:0000256" key="22">
    <source>
        <dbReference type="ARBA" id="ARBA00045018"/>
    </source>
</evidence>
<dbReference type="PROSITE" id="PS50850">
    <property type="entry name" value="MFS"/>
    <property type="match status" value="1"/>
</dbReference>
<keyword evidence="4 25" id="KW-0812">Transmembrane</keyword>
<feature type="transmembrane region" description="Helical" evidence="25">
    <location>
        <begin position="189"/>
        <end position="209"/>
    </location>
</feature>
<dbReference type="SUPFAM" id="SSF103473">
    <property type="entry name" value="MFS general substrate transporter"/>
    <property type="match status" value="2"/>
</dbReference>
<comment type="function">
    <text evidence="23">Lysosomal dipeptide uniporter that selectively exports lysine, arginine or histidine-containing dipeptides with a net positive charge from the lysosome lumen into the cytosol. Could play a role in a specific type of protein O-glycosylation indirectly regulating macrophages migration and tissue invasion. Also essential for liver homeostasis.</text>
</comment>
<gene>
    <name evidence="27" type="ORF">Poli38472_003859</name>
</gene>
<evidence type="ECO:0000256" key="13">
    <source>
        <dbReference type="ARBA" id="ARBA00044893"/>
    </source>
</evidence>
<evidence type="ECO:0000256" key="7">
    <source>
        <dbReference type="ARBA" id="ARBA00023228"/>
    </source>
</evidence>
<feature type="transmembrane region" description="Helical" evidence="25">
    <location>
        <begin position="25"/>
        <end position="46"/>
    </location>
</feature>
<comment type="catalytic activity">
    <reaction evidence="10">
        <text>L-alpha-aminoacyl-L-arginine(out) = L-alpha-aminoacyl-L-arginine(in)</text>
        <dbReference type="Rhea" id="RHEA:79367"/>
        <dbReference type="ChEBI" id="CHEBI:229968"/>
    </reaction>
</comment>
<evidence type="ECO:0000256" key="10">
    <source>
        <dbReference type="ARBA" id="ARBA00044881"/>
    </source>
</evidence>
<feature type="transmembrane region" description="Helical" evidence="25">
    <location>
        <begin position="378"/>
        <end position="397"/>
    </location>
</feature>
<comment type="subunit">
    <text evidence="24">Homodimer. Interacts with lysosomal protein GLMP (via lumenal domain); the interaction starts while both proteins are still in the endoplasmic reticulum and is required for stabilization of MFSD1 in lysosomes but has no direct effect on its targeting to lysosomes or transporter activity.</text>
</comment>
<evidence type="ECO:0000256" key="8">
    <source>
        <dbReference type="ARBA" id="ARBA00044876"/>
    </source>
</evidence>
<comment type="catalytic activity">
    <reaction evidence="8">
        <text>L-lysyl-L-alanine(out) = L-lysyl-L-alanine(in)</text>
        <dbReference type="Rhea" id="RHEA:79399"/>
        <dbReference type="ChEBI" id="CHEBI:229954"/>
    </reaction>
</comment>
<dbReference type="Gene3D" id="1.20.1250.20">
    <property type="entry name" value="MFS general substrate transporter like domains"/>
    <property type="match status" value="2"/>
</dbReference>
<evidence type="ECO:0000256" key="14">
    <source>
        <dbReference type="ARBA" id="ARBA00044898"/>
    </source>
</evidence>
<evidence type="ECO:0000256" key="2">
    <source>
        <dbReference type="ARBA" id="ARBA00008335"/>
    </source>
</evidence>
<evidence type="ECO:0000256" key="4">
    <source>
        <dbReference type="ARBA" id="ARBA00022692"/>
    </source>
</evidence>
<comment type="catalytic activity">
    <reaction evidence="20">
        <text>L-lysyl-glycine(out) = L-lysyl-glycine(in)</text>
        <dbReference type="Rhea" id="RHEA:79407"/>
        <dbReference type="ChEBI" id="CHEBI:191202"/>
    </reaction>
</comment>
<evidence type="ECO:0000313" key="28">
    <source>
        <dbReference type="Proteomes" id="UP000794436"/>
    </source>
</evidence>
<dbReference type="InterPro" id="IPR011701">
    <property type="entry name" value="MFS"/>
</dbReference>
<dbReference type="InterPro" id="IPR036259">
    <property type="entry name" value="MFS_trans_sf"/>
</dbReference>
<comment type="similarity">
    <text evidence="2">Belongs to the major facilitator superfamily.</text>
</comment>
<evidence type="ECO:0000256" key="5">
    <source>
        <dbReference type="ARBA" id="ARBA00022989"/>
    </source>
</evidence>
<evidence type="ECO:0000256" key="12">
    <source>
        <dbReference type="ARBA" id="ARBA00044891"/>
    </source>
</evidence>
<evidence type="ECO:0000259" key="26">
    <source>
        <dbReference type="PROSITE" id="PS50850"/>
    </source>
</evidence>
<dbReference type="InterPro" id="IPR020846">
    <property type="entry name" value="MFS_dom"/>
</dbReference>
<dbReference type="OrthoDB" id="424834at2759"/>
<dbReference type="GO" id="GO:0005765">
    <property type="term" value="C:lysosomal membrane"/>
    <property type="evidence" value="ECO:0007669"/>
    <property type="project" value="UniProtKB-SubCell"/>
</dbReference>
<evidence type="ECO:0000256" key="16">
    <source>
        <dbReference type="ARBA" id="ARBA00044900"/>
    </source>
</evidence>
<keyword evidence="28" id="KW-1185">Reference proteome</keyword>
<evidence type="ECO:0000313" key="27">
    <source>
        <dbReference type="EMBL" id="TMW66094.1"/>
    </source>
</evidence>
<comment type="subcellular location">
    <subcellularLocation>
        <location evidence="1">Lysosome membrane</location>
        <topology evidence="1">Multi-pass membrane protein</topology>
    </subcellularLocation>
</comment>
<proteinExistence type="inferred from homology"/>
<evidence type="ECO:0000256" key="6">
    <source>
        <dbReference type="ARBA" id="ARBA00023136"/>
    </source>
</evidence>
<organism evidence="27 28">
    <name type="scientific">Pythium oligandrum</name>
    <name type="common">Mycoparasitic fungus</name>
    <dbReference type="NCBI Taxonomy" id="41045"/>
    <lineage>
        <taxon>Eukaryota</taxon>
        <taxon>Sar</taxon>
        <taxon>Stramenopiles</taxon>
        <taxon>Oomycota</taxon>
        <taxon>Peronosporomycetes</taxon>
        <taxon>Pythiales</taxon>
        <taxon>Pythiaceae</taxon>
        <taxon>Pythium</taxon>
    </lineage>
</organism>
<dbReference type="PANTHER" id="PTHR23512">
    <property type="entry name" value="MAJOR FACILITATOR SUPERFAMILY DOMAIN-CONTAINING PROTEIN 1"/>
    <property type="match status" value="1"/>
</dbReference>
<evidence type="ECO:0000256" key="15">
    <source>
        <dbReference type="ARBA" id="ARBA00044899"/>
    </source>
</evidence>
<comment type="catalytic activity">
    <reaction evidence="9">
        <text>L-histidyl-glycine(out) = L-histidyl-glycine(in)</text>
        <dbReference type="Rhea" id="RHEA:79395"/>
        <dbReference type="ChEBI" id="CHEBI:229957"/>
    </reaction>
</comment>
<evidence type="ECO:0000256" key="20">
    <source>
        <dbReference type="ARBA" id="ARBA00044924"/>
    </source>
</evidence>
<dbReference type="Proteomes" id="UP000794436">
    <property type="component" value="Unassembled WGS sequence"/>
</dbReference>
<keyword evidence="3" id="KW-0813">Transport</keyword>
<keyword evidence="5 25" id="KW-1133">Transmembrane helix</keyword>
<feature type="transmembrane region" description="Helical" evidence="25">
    <location>
        <begin position="99"/>
        <end position="120"/>
    </location>
</feature>
<name>A0A8K1CN11_PYTOL</name>
<evidence type="ECO:0000256" key="9">
    <source>
        <dbReference type="ARBA" id="ARBA00044878"/>
    </source>
</evidence>
<feature type="transmembrane region" description="Helical" evidence="25">
    <location>
        <begin position="247"/>
        <end position="266"/>
    </location>
</feature>
<dbReference type="EMBL" id="SPLM01000036">
    <property type="protein sequence ID" value="TMW66094.1"/>
    <property type="molecule type" value="Genomic_DNA"/>
</dbReference>
<comment type="catalytic activity">
    <reaction evidence="17">
        <text>L-arginyl-glycine(out) = L-arginyl-glycine(in)</text>
        <dbReference type="Rhea" id="RHEA:79391"/>
        <dbReference type="ChEBI" id="CHEBI:229955"/>
    </reaction>
</comment>
<comment type="catalytic activity">
    <reaction evidence="18">
        <text>L-histidyl-L-alpha-amino acid(out) = L-histidyl-L-alpha-amino acid(in)</text>
        <dbReference type="Rhea" id="RHEA:79379"/>
        <dbReference type="ChEBI" id="CHEBI:229964"/>
    </reaction>
</comment>
<dbReference type="Pfam" id="PF07690">
    <property type="entry name" value="MFS_1"/>
    <property type="match status" value="1"/>
</dbReference>
<feature type="transmembrane region" description="Helical" evidence="25">
    <location>
        <begin position="66"/>
        <end position="90"/>
    </location>
</feature>
<comment type="catalytic activity">
    <reaction evidence="15">
        <text>L-arginyl-L-alpha-amino acid(out) = L-arginyl-L-alpha-amino acid(in)</text>
        <dbReference type="Rhea" id="RHEA:79371"/>
        <dbReference type="ChEBI" id="CHEBI:84315"/>
    </reaction>
</comment>
<protein>
    <recommendedName>
        <fullName evidence="21">Lysosomal dipeptide transporter MFSD1</fullName>
    </recommendedName>
    <alternativeName>
        <fullName evidence="22">Major facilitator superfamily domain-containing protein 1</fullName>
    </alternativeName>
</protein>
<accession>A0A8K1CN11</accession>
<evidence type="ECO:0000256" key="1">
    <source>
        <dbReference type="ARBA" id="ARBA00004155"/>
    </source>
</evidence>
<feature type="transmembrane region" description="Helical" evidence="25">
    <location>
        <begin position="428"/>
        <end position="447"/>
    </location>
</feature>
<evidence type="ECO:0000256" key="17">
    <source>
        <dbReference type="ARBA" id="ARBA00044903"/>
    </source>
</evidence>
<evidence type="ECO:0000256" key="19">
    <source>
        <dbReference type="ARBA" id="ARBA00044919"/>
    </source>
</evidence>
<dbReference type="GO" id="GO:0022857">
    <property type="term" value="F:transmembrane transporter activity"/>
    <property type="evidence" value="ECO:0007669"/>
    <property type="project" value="InterPro"/>
</dbReference>
<evidence type="ECO:0000256" key="3">
    <source>
        <dbReference type="ARBA" id="ARBA00022448"/>
    </source>
</evidence>
<evidence type="ECO:0000256" key="24">
    <source>
        <dbReference type="ARBA" id="ARBA00046376"/>
    </source>
</evidence>
<dbReference type="InterPro" id="IPR052187">
    <property type="entry name" value="MFSD1"/>
</dbReference>
<dbReference type="AlphaFoldDB" id="A0A8K1CN11"/>
<comment type="catalytic activity">
    <reaction evidence="19">
        <text>L-alanyl-L-lysine(out) = L-alanyl-L-lysine(in)</text>
        <dbReference type="Rhea" id="RHEA:79415"/>
        <dbReference type="ChEBI" id="CHEBI:192470"/>
    </reaction>
</comment>
<comment type="caution">
    <text evidence="27">The sequence shown here is derived from an EMBL/GenBank/DDBJ whole genome shotgun (WGS) entry which is preliminary data.</text>
</comment>
<reference evidence="27" key="1">
    <citation type="submission" date="2019-03" db="EMBL/GenBank/DDBJ databases">
        <title>Long read genome sequence of the mycoparasitic Pythium oligandrum ATCC 38472 isolated from sugarbeet rhizosphere.</title>
        <authorList>
            <person name="Gaulin E."/>
        </authorList>
    </citation>
    <scope>NUCLEOTIDE SEQUENCE</scope>
    <source>
        <strain evidence="27">ATCC 38472_TT</strain>
    </source>
</reference>
<comment type="catalytic activity">
    <reaction evidence="13">
        <text>L-alpha-aminoacyl-L-lysine(out) = L-alpha-aminoacyl-L-lysine(in)</text>
        <dbReference type="Rhea" id="RHEA:79383"/>
        <dbReference type="ChEBI" id="CHEBI:229966"/>
    </reaction>
</comment>
<sequence>MGLHSDLHAQDALAPRPARTLQKALVLFLCSALGFGSNYCFHNPAALKNQLQQHFNEAMGKNEYEVLFNLLYTLYSIPNIVLPFVGGFFVDRIGARQMLLLLTSFVLIGQLIMAFGSSILSFQTMLIGRIVFGFGGESLGVARTTFIATWFTKHELALALGISSSFSGLGGILNNVLSPYFSDQFGVSFALWFAAFTCGVSVIATLILIPVDRSAHAMAPHMLPNGQPRLEIAASAIKISDVKHFGLVFWLILTASVAMWGSVVPFQTVTGSLLLERDYFRRPPMECRRCGEGNYVSYADCSEIVPTCPSSPSYAWPLPKLSASCEIKRPIDQLYCSVSPPYILDSEINCDSLPWKNGPLTRTYCEKKIIAEEMATQVMSLSPLISLIGSPIFGYAVRNVRRRGIIALVASIIVVTSQMLVAASDISIGVILFAQGVGYYLFFAVIWPSIPYIVEEHHVGTAYGATIAVGSYP</sequence>
<evidence type="ECO:0000256" key="18">
    <source>
        <dbReference type="ARBA" id="ARBA00044912"/>
    </source>
</evidence>
<keyword evidence="6 25" id="KW-0472">Membrane</keyword>
<feature type="transmembrane region" description="Helical" evidence="25">
    <location>
        <begin position="156"/>
        <end position="177"/>
    </location>
</feature>
<comment type="catalytic activity">
    <reaction evidence="12">
        <text>L-lysyl-L-alpha-amino acid(out) = L-lysyl-L-alpha-amino acid(in)</text>
        <dbReference type="Rhea" id="RHEA:79387"/>
        <dbReference type="ChEBI" id="CHEBI:229965"/>
    </reaction>
</comment>
<feature type="transmembrane region" description="Helical" evidence="25">
    <location>
        <begin position="404"/>
        <end position="422"/>
    </location>
</feature>
<comment type="catalytic activity">
    <reaction evidence="14">
        <text>L-aspartyl-L-lysine(out) = L-aspartyl-L-lysine(in)</text>
        <dbReference type="Rhea" id="RHEA:79411"/>
        <dbReference type="ChEBI" id="CHEBI:229953"/>
    </reaction>
</comment>
<feature type="domain" description="Major facilitator superfamily (MFS) profile" evidence="26">
    <location>
        <begin position="1"/>
        <end position="213"/>
    </location>
</feature>
<comment type="catalytic activity">
    <reaction evidence="11">
        <text>L-alpha-aminoacyl-L-histidine(out) = L-alpha-aminoacyl-L-histidine(in)</text>
        <dbReference type="Rhea" id="RHEA:79375"/>
        <dbReference type="ChEBI" id="CHEBI:229967"/>
    </reaction>
</comment>
<evidence type="ECO:0000256" key="25">
    <source>
        <dbReference type="SAM" id="Phobius"/>
    </source>
</evidence>
<comment type="catalytic activity">
    <reaction evidence="16">
        <text>L-lysyl-L-lysine(out) = L-lysyl-L-lysine(in)</text>
        <dbReference type="Rhea" id="RHEA:79403"/>
        <dbReference type="ChEBI" id="CHEBI:229956"/>
    </reaction>
</comment>
<keyword evidence="7" id="KW-0458">Lysosome</keyword>
<evidence type="ECO:0000256" key="11">
    <source>
        <dbReference type="ARBA" id="ARBA00044884"/>
    </source>
</evidence>
<evidence type="ECO:0000256" key="23">
    <source>
        <dbReference type="ARBA" id="ARBA00045709"/>
    </source>
</evidence>
<evidence type="ECO:0000256" key="21">
    <source>
        <dbReference type="ARBA" id="ARBA00044985"/>
    </source>
</evidence>